<dbReference type="GO" id="GO:0004521">
    <property type="term" value="F:RNA endonuclease activity"/>
    <property type="evidence" value="ECO:0007669"/>
    <property type="project" value="InterPro"/>
</dbReference>
<dbReference type="KEGG" id="dak:DaAHT2_0282"/>
<dbReference type="InterPro" id="IPR005229">
    <property type="entry name" value="YicC/YloC-like"/>
</dbReference>
<evidence type="ECO:0000259" key="7">
    <source>
        <dbReference type="Pfam" id="PF08340"/>
    </source>
</evidence>
<dbReference type="FunCoup" id="D6Z6N4">
    <property type="interactions" value="232"/>
</dbReference>
<evidence type="ECO:0000256" key="5">
    <source>
        <dbReference type="ARBA" id="ARBA00035648"/>
    </source>
</evidence>
<evidence type="ECO:0008006" key="10">
    <source>
        <dbReference type="Google" id="ProtNLM"/>
    </source>
</evidence>
<dbReference type="EMBL" id="CP001940">
    <property type="protein sequence ID" value="ADH84993.1"/>
    <property type="molecule type" value="Genomic_DNA"/>
</dbReference>
<accession>D6Z6N4</accession>
<evidence type="ECO:0000256" key="2">
    <source>
        <dbReference type="ARBA" id="ARBA00022722"/>
    </source>
</evidence>
<dbReference type="eggNOG" id="COG1561">
    <property type="taxonomic scope" value="Bacteria"/>
</dbReference>
<dbReference type="InterPro" id="IPR013551">
    <property type="entry name" value="YicC-like_C"/>
</dbReference>
<dbReference type="AlphaFoldDB" id="D6Z6N4"/>
<dbReference type="RefSeq" id="WP_013162524.1">
    <property type="nucleotide sequence ID" value="NC_014216.1"/>
</dbReference>
<keyword evidence="3" id="KW-0255">Endonuclease</keyword>
<dbReference type="PANTHER" id="PTHR30636:SF3">
    <property type="entry name" value="UPF0701 PROTEIN YICC"/>
    <property type="match status" value="1"/>
</dbReference>
<dbReference type="NCBIfam" id="TIGR00255">
    <property type="entry name" value="YicC/YloC family endoribonuclease"/>
    <property type="match status" value="1"/>
</dbReference>
<sequence length="294" mass="33468">MINFPRSMTAFGRGEASAGERTWTVEVRSVNHRYCDIKIRLPKSYASLEETVKREVAREYSRGRVEVNLGLAGGEAGTRLAVDLSLAREYWRGLNLLRDELSLADRPSLAMLKDLPGVFTPEEVRQDPEGDWPLIRQALVAALENTRVMRQQEGAATKEELRGYLAGLRRHLERLTAEVPELVTRRGDKLRQRLQKLLGDQEIEPIRLAQEIALLTDKTDISEELARLESHCNQFAAFLAADEPSGRRLDFLLQEFFREINTIASKINEAGIAQLSVEMKNEVEKMREQVQNLE</sequence>
<dbReference type="STRING" id="589865.DaAHT2_0282"/>
<evidence type="ECO:0000259" key="6">
    <source>
        <dbReference type="Pfam" id="PF03755"/>
    </source>
</evidence>
<dbReference type="Pfam" id="PF08340">
    <property type="entry name" value="YicC-like_C"/>
    <property type="match status" value="1"/>
</dbReference>
<feature type="domain" description="Endoribonuclease YicC-like N-terminal" evidence="6">
    <location>
        <begin position="6"/>
        <end position="158"/>
    </location>
</feature>
<gene>
    <name evidence="8" type="ordered locus">DaAHT2_0282</name>
</gene>
<dbReference type="HOGENOM" id="CLU_076609_1_0_7"/>
<evidence type="ECO:0000313" key="8">
    <source>
        <dbReference type="EMBL" id="ADH84993.1"/>
    </source>
</evidence>
<keyword evidence="4" id="KW-0378">Hydrolase</keyword>
<dbReference type="GO" id="GO:0016787">
    <property type="term" value="F:hydrolase activity"/>
    <property type="evidence" value="ECO:0007669"/>
    <property type="project" value="UniProtKB-KW"/>
</dbReference>
<dbReference type="InterPro" id="IPR013527">
    <property type="entry name" value="YicC-like_N"/>
</dbReference>
<name>D6Z6N4_DESAT</name>
<organism evidence="8 9">
    <name type="scientific">Desulfurivibrio alkaliphilus (strain DSM 19089 / UNIQEM U267 / AHT2)</name>
    <dbReference type="NCBI Taxonomy" id="589865"/>
    <lineage>
        <taxon>Bacteria</taxon>
        <taxon>Pseudomonadati</taxon>
        <taxon>Thermodesulfobacteriota</taxon>
        <taxon>Desulfobulbia</taxon>
        <taxon>Desulfobulbales</taxon>
        <taxon>Desulfobulbaceae</taxon>
        <taxon>Desulfurivibrio</taxon>
    </lineage>
</organism>
<protein>
    <recommendedName>
        <fullName evidence="10">YicC family protein</fullName>
    </recommendedName>
</protein>
<proteinExistence type="inferred from homology"/>
<keyword evidence="9" id="KW-1185">Reference proteome</keyword>
<dbReference type="InParanoid" id="D6Z6N4"/>
<feature type="domain" description="Endoribonuclease YicC-like C-terminal" evidence="7">
    <location>
        <begin position="177"/>
        <end position="294"/>
    </location>
</feature>
<evidence type="ECO:0000256" key="3">
    <source>
        <dbReference type="ARBA" id="ARBA00022759"/>
    </source>
</evidence>
<evidence type="ECO:0000313" key="9">
    <source>
        <dbReference type="Proteomes" id="UP000001508"/>
    </source>
</evidence>
<evidence type="ECO:0000256" key="1">
    <source>
        <dbReference type="ARBA" id="ARBA00001968"/>
    </source>
</evidence>
<comment type="similarity">
    <text evidence="5">Belongs to the YicC/YloC family.</text>
</comment>
<dbReference type="OrthoDB" id="9771229at2"/>
<reference evidence="9" key="1">
    <citation type="submission" date="2010-02" db="EMBL/GenBank/DDBJ databases">
        <title>Complete sequence of Desulfurivibrio alkaliphilus AHT2.</title>
        <authorList>
            <consortium name="US DOE Joint Genome Institute"/>
            <person name="Pitluck S."/>
            <person name="Chertkov O."/>
            <person name="Detter J.C."/>
            <person name="Han C."/>
            <person name="Tapia R."/>
            <person name="Larimer F."/>
            <person name="Land M."/>
            <person name="Hauser L."/>
            <person name="Kyrpides N."/>
            <person name="Mikhailova N."/>
            <person name="Sorokin D.Y."/>
            <person name="Muyzer G."/>
            <person name="Woyke T."/>
        </authorList>
    </citation>
    <scope>NUCLEOTIDE SEQUENCE [LARGE SCALE GENOMIC DNA]</scope>
    <source>
        <strain evidence="9">DSM 19089 / UNIQEM U267 / AHT2</strain>
    </source>
</reference>
<keyword evidence="2" id="KW-0540">Nuclease</keyword>
<evidence type="ECO:0000256" key="4">
    <source>
        <dbReference type="ARBA" id="ARBA00022801"/>
    </source>
</evidence>
<dbReference type="PANTHER" id="PTHR30636">
    <property type="entry name" value="UPF0701 PROTEIN YICC"/>
    <property type="match status" value="1"/>
</dbReference>
<dbReference type="Proteomes" id="UP000001508">
    <property type="component" value="Chromosome"/>
</dbReference>
<dbReference type="Pfam" id="PF03755">
    <property type="entry name" value="YicC-like_N"/>
    <property type="match status" value="1"/>
</dbReference>
<comment type="cofactor">
    <cofactor evidence="1">
        <name>a divalent metal cation</name>
        <dbReference type="ChEBI" id="CHEBI:60240"/>
    </cofactor>
</comment>